<keyword evidence="2" id="KW-0812">Transmembrane</keyword>
<gene>
    <name evidence="3" type="ORF">XBI1_1450008</name>
</gene>
<name>A0A077Q5M7_XENBV</name>
<dbReference type="HOGENOM" id="CLU_2083942_0_0_6"/>
<evidence type="ECO:0000313" key="3">
    <source>
        <dbReference type="EMBL" id="CDH31397.1"/>
    </source>
</evidence>
<sequence>MLSLPPLPPDTPGAPSPPSPPLPPSGAPLPPLPPDCPEFFPSPPLPPFLQLLLGIPFLPFLPGSPFNLLQSDVFTLSLFSDSACNDEKGKLNIDVIMIIVLSFIFISLRNIKFIYKK</sequence>
<proteinExistence type="predicted"/>
<accession>A0A077Q5M7</accession>
<organism evidence="3">
    <name type="scientific">Xenorhabdus bovienii str. Intermedium</name>
    <dbReference type="NCBI Taxonomy" id="1379677"/>
    <lineage>
        <taxon>Bacteria</taxon>
        <taxon>Pseudomonadati</taxon>
        <taxon>Pseudomonadota</taxon>
        <taxon>Gammaproteobacteria</taxon>
        <taxon>Enterobacterales</taxon>
        <taxon>Morganellaceae</taxon>
        <taxon>Xenorhabdus</taxon>
    </lineage>
</organism>
<feature type="transmembrane region" description="Helical" evidence="2">
    <location>
        <begin position="95"/>
        <end position="115"/>
    </location>
</feature>
<reference evidence="3" key="1">
    <citation type="submission" date="2013-07" db="EMBL/GenBank/DDBJ databases">
        <title>Sub-species coevolution in mutualistic symbiosis.</title>
        <authorList>
            <person name="Murfin K."/>
            <person name="Klassen J."/>
            <person name="Lee M."/>
            <person name="Forst S."/>
            <person name="Stock P."/>
            <person name="Goodrich-Blair H."/>
        </authorList>
    </citation>
    <scope>NUCLEOTIDE SEQUENCE [LARGE SCALE GENOMIC DNA]</scope>
    <source>
        <strain evidence="3">Intermedium</strain>
    </source>
</reference>
<feature type="region of interest" description="Disordered" evidence="1">
    <location>
        <begin position="1"/>
        <end position="34"/>
    </location>
</feature>
<keyword evidence="2" id="KW-1133">Transmembrane helix</keyword>
<protein>
    <submittedName>
        <fullName evidence="3">Uncharacterized protein</fullName>
    </submittedName>
</protein>
<evidence type="ECO:0000256" key="1">
    <source>
        <dbReference type="SAM" id="MobiDB-lite"/>
    </source>
</evidence>
<dbReference type="Proteomes" id="UP000028480">
    <property type="component" value="Unassembled WGS sequence"/>
</dbReference>
<dbReference type="EMBL" id="CBTB010000052">
    <property type="protein sequence ID" value="CDH31397.1"/>
    <property type="molecule type" value="Genomic_DNA"/>
</dbReference>
<evidence type="ECO:0000256" key="2">
    <source>
        <dbReference type="SAM" id="Phobius"/>
    </source>
</evidence>
<keyword evidence="2" id="KW-0472">Membrane</keyword>
<comment type="caution">
    <text evidence="3">The sequence shown here is derived from an EMBL/GenBank/DDBJ whole genome shotgun (WGS) entry which is preliminary data.</text>
</comment>
<dbReference type="AlphaFoldDB" id="A0A077Q5M7"/>